<keyword evidence="4 7" id="KW-0812">Transmembrane</keyword>
<feature type="domain" description="EamA" evidence="8">
    <location>
        <begin position="11"/>
        <end position="140"/>
    </location>
</feature>
<dbReference type="PANTHER" id="PTHR32322">
    <property type="entry name" value="INNER MEMBRANE TRANSPORTER"/>
    <property type="match status" value="1"/>
</dbReference>
<keyword evidence="10" id="KW-1185">Reference proteome</keyword>
<feature type="transmembrane region" description="Helical" evidence="7">
    <location>
        <begin position="152"/>
        <end position="169"/>
    </location>
</feature>
<evidence type="ECO:0000256" key="6">
    <source>
        <dbReference type="ARBA" id="ARBA00023136"/>
    </source>
</evidence>
<evidence type="ECO:0000256" key="4">
    <source>
        <dbReference type="ARBA" id="ARBA00022692"/>
    </source>
</evidence>
<keyword evidence="5 7" id="KW-1133">Transmembrane helix</keyword>
<dbReference type="InterPro" id="IPR037185">
    <property type="entry name" value="EmrE-like"/>
</dbReference>
<dbReference type="EMBL" id="JBHHMI010000006">
    <property type="protein sequence ID" value="MFB5266922.1"/>
    <property type="molecule type" value="Genomic_DNA"/>
</dbReference>
<evidence type="ECO:0000313" key="10">
    <source>
        <dbReference type="Proteomes" id="UP001580346"/>
    </source>
</evidence>
<feature type="transmembrane region" description="Helical" evidence="7">
    <location>
        <begin position="181"/>
        <end position="201"/>
    </location>
</feature>
<keyword evidence="3" id="KW-1003">Cell membrane</keyword>
<evidence type="ECO:0000256" key="5">
    <source>
        <dbReference type="ARBA" id="ARBA00022989"/>
    </source>
</evidence>
<feature type="transmembrane region" description="Helical" evidence="7">
    <location>
        <begin position="12"/>
        <end position="31"/>
    </location>
</feature>
<dbReference type="RefSeq" id="WP_375354878.1">
    <property type="nucleotide sequence ID" value="NZ_JBHHMI010000006.1"/>
</dbReference>
<feature type="transmembrane region" description="Helical" evidence="7">
    <location>
        <begin position="37"/>
        <end position="56"/>
    </location>
</feature>
<dbReference type="Proteomes" id="UP001580346">
    <property type="component" value="Unassembled WGS sequence"/>
</dbReference>
<dbReference type="InterPro" id="IPR050638">
    <property type="entry name" value="AA-Vitamin_Transporters"/>
</dbReference>
<dbReference type="SUPFAM" id="SSF103481">
    <property type="entry name" value="Multidrug resistance efflux transporter EmrE"/>
    <property type="match status" value="2"/>
</dbReference>
<evidence type="ECO:0000259" key="8">
    <source>
        <dbReference type="Pfam" id="PF00892"/>
    </source>
</evidence>
<comment type="caution">
    <text evidence="9">The sequence shown here is derived from an EMBL/GenBank/DDBJ whole genome shotgun (WGS) entry which is preliminary data.</text>
</comment>
<feature type="transmembrane region" description="Helical" evidence="7">
    <location>
        <begin position="68"/>
        <end position="85"/>
    </location>
</feature>
<evidence type="ECO:0000313" key="9">
    <source>
        <dbReference type="EMBL" id="MFB5266922.1"/>
    </source>
</evidence>
<dbReference type="PANTHER" id="PTHR32322:SF18">
    <property type="entry name" value="S-ADENOSYLMETHIONINE_S-ADENOSYLHOMOCYSTEINE TRANSPORTER"/>
    <property type="match status" value="1"/>
</dbReference>
<organism evidence="9 10">
    <name type="scientific">Paenibacillus enshidis</name>
    <dbReference type="NCBI Taxonomy" id="1458439"/>
    <lineage>
        <taxon>Bacteria</taxon>
        <taxon>Bacillati</taxon>
        <taxon>Bacillota</taxon>
        <taxon>Bacilli</taxon>
        <taxon>Bacillales</taxon>
        <taxon>Paenibacillaceae</taxon>
        <taxon>Paenibacillus</taxon>
    </lineage>
</organism>
<reference evidence="9 10" key="1">
    <citation type="submission" date="2024-09" db="EMBL/GenBank/DDBJ databases">
        <title>Paenibacillus zeirhizospherea sp. nov., isolated from surface of the maize (Zea mays) roots in a horticulture field, Hungary.</title>
        <authorList>
            <person name="Marton D."/>
            <person name="Farkas M."/>
            <person name="Bedics A."/>
            <person name="Toth E."/>
            <person name="Tancsics A."/>
            <person name="Boka K."/>
            <person name="Maroti G."/>
            <person name="Kriszt B."/>
            <person name="Cserhati M."/>
        </authorList>
    </citation>
    <scope>NUCLEOTIDE SEQUENCE [LARGE SCALE GENOMIC DNA]</scope>
    <source>
        <strain evidence="9 10">KCTC 33519</strain>
    </source>
</reference>
<proteinExistence type="inferred from homology"/>
<evidence type="ECO:0000256" key="1">
    <source>
        <dbReference type="ARBA" id="ARBA00004651"/>
    </source>
</evidence>
<dbReference type="Pfam" id="PF00892">
    <property type="entry name" value="EamA"/>
    <property type="match status" value="2"/>
</dbReference>
<feature type="transmembrane region" description="Helical" evidence="7">
    <location>
        <begin position="126"/>
        <end position="146"/>
    </location>
</feature>
<feature type="transmembrane region" description="Helical" evidence="7">
    <location>
        <begin position="213"/>
        <end position="232"/>
    </location>
</feature>
<keyword evidence="6 7" id="KW-0472">Membrane</keyword>
<feature type="transmembrane region" description="Helical" evidence="7">
    <location>
        <begin position="97"/>
        <end position="117"/>
    </location>
</feature>
<comment type="subcellular location">
    <subcellularLocation>
        <location evidence="1">Cell membrane</location>
        <topology evidence="1">Multi-pass membrane protein</topology>
    </subcellularLocation>
</comment>
<gene>
    <name evidence="9" type="ORF">ACE41H_08990</name>
</gene>
<name>A0ABV5ASA8_9BACL</name>
<accession>A0ABV5ASA8</accession>
<feature type="domain" description="EamA" evidence="8">
    <location>
        <begin position="152"/>
        <end position="286"/>
    </location>
</feature>
<sequence length="302" mass="32763">MPKLSRSRTAVYLVFLIIMWGVNWPLSKFALEYTPPLLFAGLRTCIAGLLLILVALPRFRELRFRQNWPIYLISSLLNIVLFYGFQTIGLGYVPAGLFSAIVFLQPVLLGIAAWLWLGEGMSGKKLIGLLLGFLGVAAISIGGLAGHIAPEGIFLAIGSAVAWTLGTVYMKKTSGRVDTLWMTAIQITIGGIVLLASGAVVEDWTAIRWEPVFIYDMLFISVFVIALGWLTFFKLIGSGEASKVGSFTFLIPLIAITCSVLFLGEHVTLNLAAGLVLIVLSILLVNGKQRRLAARSSSTAQS</sequence>
<evidence type="ECO:0000256" key="2">
    <source>
        <dbReference type="ARBA" id="ARBA00007362"/>
    </source>
</evidence>
<protein>
    <submittedName>
        <fullName evidence="9">DMT family transporter</fullName>
    </submittedName>
</protein>
<feature type="transmembrane region" description="Helical" evidence="7">
    <location>
        <begin position="244"/>
        <end position="263"/>
    </location>
</feature>
<evidence type="ECO:0000256" key="3">
    <source>
        <dbReference type="ARBA" id="ARBA00022475"/>
    </source>
</evidence>
<evidence type="ECO:0000256" key="7">
    <source>
        <dbReference type="SAM" id="Phobius"/>
    </source>
</evidence>
<comment type="similarity">
    <text evidence="2">Belongs to the EamA transporter family.</text>
</comment>
<feature type="transmembrane region" description="Helical" evidence="7">
    <location>
        <begin position="269"/>
        <end position="287"/>
    </location>
</feature>
<dbReference type="InterPro" id="IPR000620">
    <property type="entry name" value="EamA_dom"/>
</dbReference>